<evidence type="ECO:0000259" key="2">
    <source>
        <dbReference type="PROSITE" id="PS50263"/>
    </source>
</evidence>
<reference evidence="3" key="3">
    <citation type="submission" date="2025-08" db="UniProtKB">
        <authorList>
            <consortium name="Ensembl"/>
        </authorList>
    </citation>
    <scope>IDENTIFICATION</scope>
    <source>
        <strain evidence="3">Brown Norway</strain>
    </source>
</reference>
<dbReference type="Gene3D" id="3.60.110.10">
    <property type="entry name" value="Carbon-nitrogen hydrolase"/>
    <property type="match status" value="2"/>
</dbReference>
<evidence type="ECO:0007829" key="6">
    <source>
        <dbReference type="PeptideAtlas" id="D3Z8J1"/>
    </source>
</evidence>
<dbReference type="PANTHER" id="PTHR43674">
    <property type="entry name" value="NITRILASE C965.09-RELATED"/>
    <property type="match status" value="1"/>
</dbReference>
<dbReference type="VEuPathDB" id="HostDB:ENSRNOG00000038258"/>
<evidence type="ECO:0000313" key="4">
    <source>
        <dbReference type="Proteomes" id="UP000002494"/>
    </source>
</evidence>
<dbReference type="AlphaFoldDB" id="D3Z8J1"/>
<sequence length="378" mass="42675">MAGPEWQSLEQCLEKHLPPDDLSQVKRILYGKQTRNLDLPRKALEAASERNFELKGYAFGAAKEQQRCPQIVRVGLVQNRIPLPTSAPVAEQVSALHKRIEEIAEVAAMCGVNIICFQEAWNMPFAFCTREKLPWTEFAESAEDGLTTRFCQKSRDIYHKADCGHTQKLIFDRWRYPLLPNLTKAEVFPRRGTHTELFGNLGHPVFQTQFGRIAVNICYGRHHPLNWLMYSVNGAEIIFNPSATIGELSESMWPIEARNAAIANHCFTCALNRVGQEHYPNEFTSGDGKKAHHDLGYFYGSSYVAAPDGSRTPGLSRNQDGLLVTELNLNLCQQINDFWTFKMTGRLEMYARELAEAVKPNYSPNIVKEDLVLAPSSG</sequence>
<keyword evidence="4" id="KW-1185">Reference proteome</keyword>
<dbReference type="InterPro" id="IPR003010">
    <property type="entry name" value="C-N_Hydrolase"/>
</dbReference>
<dbReference type="InterPro" id="IPR050345">
    <property type="entry name" value="Aliph_Amidase/BUP"/>
</dbReference>
<dbReference type="PeptideAtlas" id="D3Z8J1"/>
<dbReference type="GeneTree" id="ENSGT00390000004906"/>
<keyword evidence="6" id="KW-1267">Proteomics identification</keyword>
<reference evidence="3" key="4">
    <citation type="submission" date="2025-09" db="UniProtKB">
        <authorList>
            <consortium name="Ensembl"/>
        </authorList>
    </citation>
    <scope>IDENTIFICATION</scope>
    <source>
        <strain evidence="3">Brown Norway</strain>
    </source>
</reference>
<dbReference type="Pfam" id="PF00795">
    <property type="entry name" value="CN_hydrolase"/>
    <property type="match status" value="1"/>
</dbReference>
<evidence type="ECO:0000313" key="3">
    <source>
        <dbReference type="Ensembl" id="ENSRNOP00000055035.5"/>
    </source>
</evidence>
<dbReference type="InterPro" id="IPR036526">
    <property type="entry name" value="C-N_Hydrolase_sf"/>
</dbReference>
<dbReference type="Proteomes" id="UP000002494">
    <property type="component" value="Chromosome 20"/>
</dbReference>
<dbReference type="Bgee" id="ENSRNOG00000038258">
    <property type="expression patterns" value="Expressed in liver and 15 other cell types or tissues"/>
</dbReference>
<gene>
    <name evidence="3 5" type="primary">Upb1</name>
</gene>
<keyword evidence="1" id="KW-0378">Hydrolase</keyword>
<evidence type="ECO:0007829" key="7">
    <source>
        <dbReference type="PubMed" id="22673903"/>
    </source>
</evidence>
<accession>D3Z8J1</accession>
<evidence type="ECO:0000313" key="5">
    <source>
        <dbReference type="RGD" id="620091"/>
    </source>
</evidence>
<feature type="domain" description="CN hydrolase" evidence="2">
    <location>
        <begin position="72"/>
        <end position="329"/>
    </location>
</feature>
<dbReference type="PROSITE" id="PS50263">
    <property type="entry name" value="CN_HYDROLASE"/>
    <property type="match status" value="1"/>
</dbReference>
<reference evidence="7" key="1">
    <citation type="journal article" date="2012" name="Nat. Commun.">
        <title>Quantitative maps of protein phosphorylation sites across 14 different rat organs and tissues.</title>
        <authorList>
            <person name="Lundby A."/>
            <person name="Secher A."/>
            <person name="Lage K."/>
            <person name="Nordsborg N.B."/>
            <person name="Dmytriyev A."/>
            <person name="Lundby C."/>
            <person name="Olsen J.V."/>
        </authorList>
    </citation>
    <scope>IDENTIFICATION BY MASS SPECTROMETRY [LARGE SCALE ANALYSIS]</scope>
</reference>
<proteinExistence type="evidence at protein level"/>
<dbReference type="HOGENOM" id="CLU_030130_4_1_1"/>
<dbReference type="GO" id="GO:0016811">
    <property type="term" value="F:hydrolase activity, acting on carbon-nitrogen (but not peptide) bonds, in linear amides"/>
    <property type="evidence" value="ECO:0007669"/>
    <property type="project" value="UniProtKB-ARBA"/>
</dbReference>
<dbReference type="PANTHER" id="PTHR43674:SF2">
    <property type="entry name" value="BETA-UREIDOPROPIONASE"/>
    <property type="match status" value="1"/>
</dbReference>
<evidence type="ECO:0000256" key="1">
    <source>
        <dbReference type="ARBA" id="ARBA00022801"/>
    </source>
</evidence>
<dbReference type="Ensembl" id="ENSRNOT00000058237.6">
    <property type="protein sequence ID" value="ENSRNOP00000055035.5"/>
    <property type="gene ID" value="ENSRNOG00000038258.6"/>
</dbReference>
<reference evidence="3" key="2">
    <citation type="submission" date="2024-01" db="EMBL/GenBank/DDBJ databases">
        <title>GRCr8: a new rat reference genome assembly contstructed from accurate long reads and long range scaffolding.</title>
        <authorList>
            <person name="Doris P.A."/>
            <person name="Kalbfleisch T."/>
            <person name="Li K."/>
            <person name="Howe K."/>
            <person name="Wood J."/>
        </authorList>
    </citation>
    <scope>NUCLEOTIDE SEQUENCE [LARGE SCALE GENOMIC DNA]</scope>
    <source>
        <strain evidence="3">Brown Norway</strain>
    </source>
</reference>
<organism evidence="3 4">
    <name type="scientific">Rattus norvegicus</name>
    <name type="common">Rat</name>
    <dbReference type="NCBI Taxonomy" id="10116"/>
    <lineage>
        <taxon>Eukaryota</taxon>
        <taxon>Metazoa</taxon>
        <taxon>Chordata</taxon>
        <taxon>Craniata</taxon>
        <taxon>Vertebrata</taxon>
        <taxon>Euteleostomi</taxon>
        <taxon>Mammalia</taxon>
        <taxon>Eutheria</taxon>
        <taxon>Euarchontoglires</taxon>
        <taxon>Glires</taxon>
        <taxon>Rodentia</taxon>
        <taxon>Myomorpha</taxon>
        <taxon>Muroidea</taxon>
        <taxon>Muridae</taxon>
        <taxon>Murinae</taxon>
        <taxon>Rattus</taxon>
    </lineage>
</organism>
<name>D3Z8J1_RAT</name>
<dbReference type="RGD" id="620091">
    <property type="gene designation" value="Upb1"/>
</dbReference>
<dbReference type="SUPFAM" id="SSF56317">
    <property type="entry name" value="Carbon-nitrogen hydrolase"/>
    <property type="match status" value="1"/>
</dbReference>
<protein>
    <submittedName>
        <fullName evidence="3">Beta-ureidopropionase 1</fullName>
    </submittedName>
</protein>